<name>A0A0A9GQJ3_ARUDO</name>
<proteinExistence type="predicted"/>
<evidence type="ECO:0000313" key="1">
    <source>
        <dbReference type="EMBL" id="JAE25649.1"/>
    </source>
</evidence>
<dbReference type="EMBL" id="GBRH01172247">
    <property type="protein sequence ID" value="JAE25649.1"/>
    <property type="molecule type" value="Transcribed_RNA"/>
</dbReference>
<sequence>MDCAWDDGIPGSDRKDATGLSWLSIFLRICESTLLATAPSKAHIISGSCFQRAATANEPATSHLLCCIEL</sequence>
<organism evidence="1">
    <name type="scientific">Arundo donax</name>
    <name type="common">Giant reed</name>
    <name type="synonym">Donax arundinaceus</name>
    <dbReference type="NCBI Taxonomy" id="35708"/>
    <lineage>
        <taxon>Eukaryota</taxon>
        <taxon>Viridiplantae</taxon>
        <taxon>Streptophyta</taxon>
        <taxon>Embryophyta</taxon>
        <taxon>Tracheophyta</taxon>
        <taxon>Spermatophyta</taxon>
        <taxon>Magnoliopsida</taxon>
        <taxon>Liliopsida</taxon>
        <taxon>Poales</taxon>
        <taxon>Poaceae</taxon>
        <taxon>PACMAD clade</taxon>
        <taxon>Arundinoideae</taxon>
        <taxon>Arundineae</taxon>
        <taxon>Arundo</taxon>
    </lineage>
</organism>
<accession>A0A0A9GQJ3</accession>
<reference evidence="1" key="2">
    <citation type="journal article" date="2015" name="Data Brief">
        <title>Shoot transcriptome of the giant reed, Arundo donax.</title>
        <authorList>
            <person name="Barrero R.A."/>
            <person name="Guerrero F.D."/>
            <person name="Moolhuijzen P."/>
            <person name="Goolsby J.A."/>
            <person name="Tidwell J."/>
            <person name="Bellgard S.E."/>
            <person name="Bellgard M.I."/>
        </authorList>
    </citation>
    <scope>NUCLEOTIDE SEQUENCE</scope>
    <source>
        <tissue evidence="1">Shoot tissue taken approximately 20 cm above the soil surface</tissue>
    </source>
</reference>
<dbReference type="AlphaFoldDB" id="A0A0A9GQJ3"/>
<protein>
    <submittedName>
        <fullName evidence="1">Uncharacterized protein</fullName>
    </submittedName>
</protein>
<reference evidence="1" key="1">
    <citation type="submission" date="2014-09" db="EMBL/GenBank/DDBJ databases">
        <authorList>
            <person name="Magalhaes I.L.F."/>
            <person name="Oliveira U."/>
            <person name="Santos F.R."/>
            <person name="Vidigal T.H.D.A."/>
            <person name="Brescovit A.D."/>
            <person name="Santos A.J."/>
        </authorList>
    </citation>
    <scope>NUCLEOTIDE SEQUENCE</scope>
    <source>
        <tissue evidence="1">Shoot tissue taken approximately 20 cm above the soil surface</tissue>
    </source>
</reference>